<feature type="compositionally biased region" description="Polar residues" evidence="1">
    <location>
        <begin position="35"/>
        <end position="49"/>
    </location>
</feature>
<name>A0A9W7XG70_9FUNG</name>
<evidence type="ECO:0000313" key="3">
    <source>
        <dbReference type="EMBL" id="KAJ1643861.1"/>
    </source>
</evidence>
<evidence type="ECO:0000259" key="2">
    <source>
        <dbReference type="PROSITE" id="PS50090"/>
    </source>
</evidence>
<comment type="caution">
    <text evidence="3">The sequence shown here is derived from an EMBL/GenBank/DDBJ whole genome shotgun (WGS) entry which is preliminary data.</text>
</comment>
<feature type="region of interest" description="Disordered" evidence="1">
    <location>
        <begin position="35"/>
        <end position="76"/>
    </location>
</feature>
<reference evidence="3" key="1">
    <citation type="submission" date="2022-07" db="EMBL/GenBank/DDBJ databases">
        <title>Phylogenomic reconstructions and comparative analyses of Kickxellomycotina fungi.</title>
        <authorList>
            <person name="Reynolds N.K."/>
            <person name="Stajich J.E."/>
            <person name="Barry K."/>
            <person name="Grigoriev I.V."/>
            <person name="Crous P."/>
            <person name="Smith M.E."/>
        </authorList>
    </citation>
    <scope>NUCLEOTIDE SEQUENCE</scope>
    <source>
        <strain evidence="3">NBRC 105413</strain>
    </source>
</reference>
<feature type="domain" description="Myb-like" evidence="2">
    <location>
        <begin position="792"/>
        <end position="844"/>
    </location>
</feature>
<keyword evidence="4" id="KW-1185">Reference proteome</keyword>
<dbReference type="CDD" id="cd00167">
    <property type="entry name" value="SANT"/>
    <property type="match status" value="1"/>
</dbReference>
<dbReference type="Proteomes" id="UP001145021">
    <property type="component" value="Unassembled WGS sequence"/>
</dbReference>
<dbReference type="SMART" id="SM00717">
    <property type="entry name" value="SANT"/>
    <property type="match status" value="1"/>
</dbReference>
<dbReference type="PROSITE" id="PS50090">
    <property type="entry name" value="MYB_LIKE"/>
    <property type="match status" value="1"/>
</dbReference>
<sequence length="851" mass="94199">MDHKEQQQYLTRFLASRGLELMPIQRELISNSYQQLSGNNSTSSANTKQAYPGIQASNNCKSNSNSNYNNGDEDDMSSPAALLPAVWTSLSATCAMDTAGFTANLSPPISQASGFATPWPLATSAEPYPQSLMFSYPSQPMVATTSASSIPLQSLAAAMPQVASSTCSERPQSRTHDPSLVPMFSSPFDPPMSLSPHLLSIESASGAGHVAEMTDDLFMHISKHRALGRSWQEISNELSFSCPGATTIGDAAQLARMFDAKLLSINQSAAASASAAAAAAVAAQSLPLSLPLPLPLSLTMQFPPQQHPQHHQNQHQQHYQNQHQQHYQNQQQQHYQPRPLAEIATKRQPTKAASSAKRSTSASASSSSSSSVSSRALSKRTLSEEKEHQTYINIDQFFELQRLIRIHGEDWNKLGQLMSMRGSDLSACWNGYTVDSKVTREWTSGEMEILGLCRELGIPCRLSSKIIGTKLPLQCRRKILKRDRVDVHTIYEHLYPGKSPPSEPVVWSTGHVDVLHKTRVPASCNQSNMVSKCVEQMVVAKKESDDNSSVLEVDWSNVSRQLGISVKQCLELNRFSSNKASWIYSAEAFEWGRAERMRQFIVSNYPAPTPIDFVAVSNYLWTDMTDCISMYGLLCGRFEWTQEVLAKISQLVDMGWTDENIARYLSPVMTGTRIAHTRLMFQAQAQAQAFASVYGKPQIPVEMDAAGLAAIQNLVDFYAEDRAVDIVQLLDQIRATLPAYNRTLVDKCALITISNHSTCVAKMTRRAHRKPKAKTVSATGNKSAAAAAAFDDPAFYSAKWTDKEIDMLVQYARANGPERNWRHFADIIGTKTPSQCSNKYRSLRRYHKIKI</sequence>
<gene>
    <name evidence="3" type="ORF">LPJ64_004413</name>
</gene>
<dbReference type="EMBL" id="JANBOH010000213">
    <property type="protein sequence ID" value="KAJ1643861.1"/>
    <property type="molecule type" value="Genomic_DNA"/>
</dbReference>
<evidence type="ECO:0000313" key="4">
    <source>
        <dbReference type="Proteomes" id="UP001145021"/>
    </source>
</evidence>
<dbReference type="SUPFAM" id="SSF46689">
    <property type="entry name" value="Homeodomain-like"/>
    <property type="match status" value="1"/>
</dbReference>
<feature type="compositionally biased region" description="Low complexity" evidence="1">
    <location>
        <begin position="350"/>
        <end position="380"/>
    </location>
</feature>
<dbReference type="AlphaFoldDB" id="A0A9W7XG70"/>
<dbReference type="InterPro" id="IPR009057">
    <property type="entry name" value="Homeodomain-like_sf"/>
</dbReference>
<dbReference type="InterPro" id="IPR001005">
    <property type="entry name" value="SANT/Myb"/>
</dbReference>
<evidence type="ECO:0000256" key="1">
    <source>
        <dbReference type="SAM" id="MobiDB-lite"/>
    </source>
</evidence>
<protein>
    <recommendedName>
        <fullName evidence="2">Myb-like domain-containing protein</fullName>
    </recommendedName>
</protein>
<dbReference type="Gene3D" id="1.20.58.1880">
    <property type="match status" value="1"/>
</dbReference>
<feature type="compositionally biased region" description="Low complexity" evidence="1">
    <location>
        <begin position="57"/>
        <end position="70"/>
    </location>
</feature>
<proteinExistence type="predicted"/>
<feature type="compositionally biased region" description="Low complexity" evidence="1">
    <location>
        <begin position="314"/>
        <end position="336"/>
    </location>
</feature>
<feature type="region of interest" description="Disordered" evidence="1">
    <location>
        <begin position="299"/>
        <end position="385"/>
    </location>
</feature>
<organism evidence="3 4">
    <name type="scientific">Coemansia asiatica</name>
    <dbReference type="NCBI Taxonomy" id="1052880"/>
    <lineage>
        <taxon>Eukaryota</taxon>
        <taxon>Fungi</taxon>
        <taxon>Fungi incertae sedis</taxon>
        <taxon>Zoopagomycota</taxon>
        <taxon>Kickxellomycotina</taxon>
        <taxon>Kickxellomycetes</taxon>
        <taxon>Kickxellales</taxon>
        <taxon>Kickxellaceae</taxon>
        <taxon>Coemansia</taxon>
    </lineage>
</organism>
<accession>A0A9W7XG70</accession>
<dbReference type="Pfam" id="PF00249">
    <property type="entry name" value="Myb_DNA-binding"/>
    <property type="match status" value="1"/>
</dbReference>